<dbReference type="GO" id="GO:0003677">
    <property type="term" value="F:DNA binding"/>
    <property type="evidence" value="ECO:0007669"/>
    <property type="project" value="UniProtKB-KW"/>
</dbReference>
<evidence type="ECO:0000313" key="7">
    <source>
        <dbReference type="Proteomes" id="UP001060104"/>
    </source>
</evidence>
<feature type="domain" description="HTH cro/C1-type" evidence="2">
    <location>
        <begin position="28"/>
        <end position="82"/>
    </location>
</feature>
<dbReference type="EMBL" id="CZAE01000023">
    <property type="protein sequence ID" value="CUQ02224.1"/>
    <property type="molecule type" value="Genomic_DNA"/>
</dbReference>
<dbReference type="Proteomes" id="UP001204548">
    <property type="component" value="Unassembled WGS sequence"/>
</dbReference>
<dbReference type="GeneID" id="69591332"/>
<accession>A0A3E5GM71</accession>
<evidence type="ECO:0000313" key="4">
    <source>
        <dbReference type="EMBL" id="MCS2794348.1"/>
    </source>
</evidence>
<dbReference type="Pfam" id="PF01381">
    <property type="entry name" value="HTH_3"/>
    <property type="match status" value="1"/>
</dbReference>
<protein>
    <submittedName>
        <fullName evidence="4">HigA family addiction module antitoxin</fullName>
    </submittedName>
    <submittedName>
        <fullName evidence="3">Plasmid maintenance system antidote protein</fullName>
    </submittedName>
</protein>
<dbReference type="PROSITE" id="PS50943">
    <property type="entry name" value="HTH_CROC1"/>
    <property type="match status" value="1"/>
</dbReference>
<sequence length="114" mass="12569">MIKIEGVDPKMIANNLTPSEPIHPGEILKDEIEYRGISQRKLAAQMGISPTLLNEILNGKRAVSAEYALLFEAALGIDAEPLIKLQVDYNIQVAKSDKSFLERLANIRKIAAVL</sequence>
<reference evidence="4" key="2">
    <citation type="submission" date="2022-08" db="EMBL/GenBank/DDBJ databases">
        <title>Genome Sequencing of Bacteroides fragilis Group Isolates with Nanopore Technology.</title>
        <authorList>
            <person name="Tisza M.J."/>
            <person name="Smith D."/>
            <person name="Dekker J.P."/>
        </authorList>
    </citation>
    <scope>NUCLEOTIDE SEQUENCE</scope>
    <source>
        <strain evidence="4">BFG-351</strain>
        <strain evidence="5">BFG-527</strain>
    </source>
</reference>
<dbReference type="PANTHER" id="PTHR36924:SF1">
    <property type="entry name" value="ANTITOXIN HIGA-1"/>
    <property type="match status" value="1"/>
</dbReference>
<dbReference type="RefSeq" id="WP_010538798.1">
    <property type="nucleotide sequence ID" value="NZ_CABMFH010000002.1"/>
</dbReference>
<reference evidence="3 6" key="1">
    <citation type="submission" date="2015-09" db="EMBL/GenBank/DDBJ databases">
        <authorList>
            <consortium name="Pathogen Informatics"/>
        </authorList>
    </citation>
    <scope>NUCLEOTIDE SEQUENCE [LARGE SCALE GENOMIC DNA]</scope>
    <source>
        <strain evidence="3 6">2789STDY5834846</strain>
    </source>
</reference>
<keyword evidence="7" id="KW-1185">Reference proteome</keyword>
<organism evidence="3 6">
    <name type="scientific">Bacteroides faecis</name>
    <dbReference type="NCBI Taxonomy" id="674529"/>
    <lineage>
        <taxon>Bacteria</taxon>
        <taxon>Pseudomonadati</taxon>
        <taxon>Bacteroidota</taxon>
        <taxon>Bacteroidia</taxon>
        <taxon>Bacteroidales</taxon>
        <taxon>Bacteroidaceae</taxon>
        <taxon>Bacteroides</taxon>
    </lineage>
</organism>
<dbReference type="EMBL" id="JANUTS010000001">
    <property type="protein sequence ID" value="MCS2794348.1"/>
    <property type="molecule type" value="Genomic_DNA"/>
</dbReference>
<dbReference type="InterPro" id="IPR013430">
    <property type="entry name" value="Toxin_antidote_HigA"/>
</dbReference>
<evidence type="ECO:0000313" key="6">
    <source>
        <dbReference type="Proteomes" id="UP000095606"/>
    </source>
</evidence>
<evidence type="ECO:0000313" key="5">
    <source>
        <dbReference type="EMBL" id="UVQ74124.1"/>
    </source>
</evidence>
<keyword evidence="1" id="KW-0238">DNA-binding</keyword>
<evidence type="ECO:0000259" key="2">
    <source>
        <dbReference type="PROSITE" id="PS50943"/>
    </source>
</evidence>
<dbReference type="InterPro" id="IPR010982">
    <property type="entry name" value="Lambda_DNA-bd_dom_sf"/>
</dbReference>
<dbReference type="SMART" id="SM00530">
    <property type="entry name" value="HTH_XRE"/>
    <property type="match status" value="1"/>
</dbReference>
<dbReference type="PANTHER" id="PTHR36924">
    <property type="entry name" value="ANTITOXIN HIGA-1"/>
    <property type="match status" value="1"/>
</dbReference>
<dbReference type="SUPFAM" id="SSF47413">
    <property type="entry name" value="lambda repressor-like DNA-binding domains"/>
    <property type="match status" value="1"/>
</dbReference>
<gene>
    <name evidence="3" type="ORF">ERS852461_04000</name>
    <name evidence="4" type="ORF">NXW97_20500</name>
    <name evidence="5" type="ORF">NXY30_24585</name>
</gene>
<dbReference type="Proteomes" id="UP000095606">
    <property type="component" value="Unassembled WGS sequence"/>
</dbReference>
<evidence type="ECO:0000256" key="1">
    <source>
        <dbReference type="ARBA" id="ARBA00023125"/>
    </source>
</evidence>
<dbReference type="Gene3D" id="1.10.260.40">
    <property type="entry name" value="lambda repressor-like DNA-binding domains"/>
    <property type="match status" value="1"/>
</dbReference>
<proteinExistence type="predicted"/>
<dbReference type="Proteomes" id="UP001060104">
    <property type="component" value="Chromosome"/>
</dbReference>
<dbReference type="EMBL" id="CP103141">
    <property type="protein sequence ID" value="UVQ74124.1"/>
    <property type="molecule type" value="Genomic_DNA"/>
</dbReference>
<evidence type="ECO:0000313" key="3">
    <source>
        <dbReference type="EMBL" id="CUQ02224.1"/>
    </source>
</evidence>
<name>A0A3E5GM71_9BACE</name>
<dbReference type="CDD" id="cd00093">
    <property type="entry name" value="HTH_XRE"/>
    <property type="match status" value="1"/>
</dbReference>
<accession>A0A174SWM7</accession>
<dbReference type="InterPro" id="IPR001387">
    <property type="entry name" value="Cro/C1-type_HTH"/>
</dbReference>
<dbReference type="AlphaFoldDB" id="A0A3E5GM71"/>
<dbReference type="NCBIfam" id="TIGR02607">
    <property type="entry name" value="antidote_HigA"/>
    <property type="match status" value="1"/>
</dbReference>